<evidence type="ECO:0000256" key="12">
    <source>
        <dbReference type="PIRSR" id="PIRSR602402-1"/>
    </source>
</evidence>
<dbReference type="GO" id="GO:0020037">
    <property type="term" value="F:heme binding"/>
    <property type="evidence" value="ECO:0007669"/>
    <property type="project" value="InterPro"/>
</dbReference>
<keyword evidence="6 12" id="KW-0479">Metal-binding</keyword>
<dbReference type="InterPro" id="IPR002974">
    <property type="entry name" value="Cyt_P450_E_CYP52_ascomycetes"/>
</dbReference>
<dbReference type="SUPFAM" id="SSF48264">
    <property type="entry name" value="Cytochrome P450"/>
    <property type="match status" value="1"/>
</dbReference>
<dbReference type="EMBL" id="JAAHCF010000709">
    <property type="protein sequence ID" value="KAK8142293.1"/>
    <property type="molecule type" value="Genomic_DNA"/>
</dbReference>
<dbReference type="GO" id="GO:0016020">
    <property type="term" value="C:membrane"/>
    <property type="evidence" value="ECO:0007669"/>
    <property type="project" value="UniProtKB-SubCell"/>
</dbReference>
<dbReference type="InterPro" id="IPR047146">
    <property type="entry name" value="Cyt_P450_E_CYP52_fungi"/>
</dbReference>
<protein>
    <recommendedName>
        <fullName evidence="17">Cytochrome P450</fullName>
    </recommendedName>
</protein>
<evidence type="ECO:0000313" key="16">
    <source>
        <dbReference type="Proteomes" id="UP001397290"/>
    </source>
</evidence>
<comment type="similarity">
    <text evidence="3 13">Belongs to the cytochrome P450 family.</text>
</comment>
<evidence type="ECO:0000256" key="7">
    <source>
        <dbReference type="ARBA" id="ARBA00022989"/>
    </source>
</evidence>
<dbReference type="PANTHER" id="PTHR24287">
    <property type="entry name" value="P450, PUTATIVE (EUROFUNG)-RELATED"/>
    <property type="match status" value="1"/>
</dbReference>
<feature type="region of interest" description="Disordered" evidence="14">
    <location>
        <begin position="214"/>
        <end position="233"/>
    </location>
</feature>
<evidence type="ECO:0000256" key="3">
    <source>
        <dbReference type="ARBA" id="ARBA00010617"/>
    </source>
</evidence>
<dbReference type="PRINTS" id="PR01239">
    <property type="entry name" value="EP450IICYP52"/>
</dbReference>
<gene>
    <name evidence="15" type="ORF">G3M48_009027</name>
</gene>
<keyword evidence="4 12" id="KW-0349">Heme</keyword>
<dbReference type="InterPro" id="IPR036396">
    <property type="entry name" value="Cyt_P450_sf"/>
</dbReference>
<dbReference type="GO" id="GO:0005506">
    <property type="term" value="F:iron ion binding"/>
    <property type="evidence" value="ECO:0007669"/>
    <property type="project" value="InterPro"/>
</dbReference>
<name>A0AAW0RJS2_9HYPO</name>
<keyword evidence="7" id="KW-1133">Transmembrane helix</keyword>
<keyword evidence="5" id="KW-0812">Transmembrane</keyword>
<dbReference type="Proteomes" id="UP001397290">
    <property type="component" value="Unassembled WGS sequence"/>
</dbReference>
<comment type="subcellular location">
    <subcellularLocation>
        <location evidence="2">Membrane</location>
        <topology evidence="2">Single-pass membrane protein</topology>
    </subcellularLocation>
</comment>
<reference evidence="15 16" key="1">
    <citation type="submission" date="2020-02" db="EMBL/GenBank/DDBJ databases">
        <title>Comparative genomics of the hypocrealean fungal genus Beauvera.</title>
        <authorList>
            <person name="Showalter D.N."/>
            <person name="Bushley K.E."/>
            <person name="Rehner S.A."/>
        </authorList>
    </citation>
    <scope>NUCLEOTIDE SEQUENCE [LARGE SCALE GENOMIC DNA]</scope>
    <source>
        <strain evidence="15 16">ARSEF4384</strain>
    </source>
</reference>
<keyword evidence="8 13" id="KW-0560">Oxidoreductase</keyword>
<dbReference type="Pfam" id="PF00067">
    <property type="entry name" value="p450"/>
    <property type="match status" value="1"/>
</dbReference>
<evidence type="ECO:0000256" key="14">
    <source>
        <dbReference type="SAM" id="MobiDB-lite"/>
    </source>
</evidence>
<evidence type="ECO:0000256" key="11">
    <source>
        <dbReference type="ARBA" id="ARBA00023136"/>
    </source>
</evidence>
<dbReference type="InterPro" id="IPR017972">
    <property type="entry name" value="Cyt_P450_CS"/>
</dbReference>
<evidence type="ECO:0000256" key="9">
    <source>
        <dbReference type="ARBA" id="ARBA00023004"/>
    </source>
</evidence>
<proteinExistence type="inferred from homology"/>
<feature type="binding site" description="axial binding residue" evidence="12">
    <location>
        <position position="488"/>
    </location>
    <ligand>
        <name>heme</name>
        <dbReference type="ChEBI" id="CHEBI:30413"/>
    </ligand>
    <ligandPart>
        <name>Fe</name>
        <dbReference type="ChEBI" id="CHEBI:18248"/>
    </ligandPart>
</feature>
<sequence>MDFFSSSFAAVLLSAVIAAYILKVAWREASYKSLARRAGCKPPPARAYWLPLAIDNIVRTMAAILDHTLQNDEVAIYEEMGCPATWRQNILGVWYHATADPENIKALLATQFNDFELGSIRLDQMGPLIGHGIFTSDGKEWQQQRSMLRPQFTRAQISNLTLLEAHVQHLFQRFENPHAGSWTAEVDLAPLFFNLTLDAATEFLFGQSVDSQIHHGKKSHGPDTGKTSGQDGLSGKDWSSFGRAFDRANATIALRGMLMNFYYLYRPSSLARDCNAVHKFADHFVQRALRSEVEEEEEEEEGDDTEGGSETEAYVFLRELVKTTRDPYVLRSQLLNILLAGRDTTAGLLGWTFYLLARHPDYYSKLRGVVVETFGPCSADRASSITFESLKACHAVQHLLSEALRLHPVVPENGRRAVRDTTLPRGGGPDGQSPVFIRKGQDVLYSVHVMHRRRDLWGRDAHEFRPERWAERKHGWEYLPFNGGPRICLGQQFALTEAAYVVVRMLQRYGRIENLDPDTVTRHRYMLTTAPVKVAVRLQQAI</sequence>
<evidence type="ECO:0008006" key="17">
    <source>
        <dbReference type="Google" id="ProtNLM"/>
    </source>
</evidence>
<evidence type="ECO:0000256" key="5">
    <source>
        <dbReference type="ARBA" id="ARBA00022692"/>
    </source>
</evidence>
<evidence type="ECO:0000256" key="10">
    <source>
        <dbReference type="ARBA" id="ARBA00023033"/>
    </source>
</evidence>
<comment type="cofactor">
    <cofactor evidence="1 12">
        <name>heme</name>
        <dbReference type="ChEBI" id="CHEBI:30413"/>
    </cofactor>
</comment>
<dbReference type="AlphaFoldDB" id="A0AAW0RJS2"/>
<evidence type="ECO:0000256" key="2">
    <source>
        <dbReference type="ARBA" id="ARBA00004167"/>
    </source>
</evidence>
<accession>A0AAW0RJS2</accession>
<keyword evidence="9 12" id="KW-0408">Iron</keyword>
<dbReference type="InterPro" id="IPR001128">
    <property type="entry name" value="Cyt_P450"/>
</dbReference>
<keyword evidence="16" id="KW-1185">Reference proteome</keyword>
<keyword evidence="11" id="KW-0472">Membrane</keyword>
<organism evidence="15 16">
    <name type="scientific">Beauveria asiatica</name>
    <dbReference type="NCBI Taxonomy" id="1069075"/>
    <lineage>
        <taxon>Eukaryota</taxon>
        <taxon>Fungi</taxon>
        <taxon>Dikarya</taxon>
        <taxon>Ascomycota</taxon>
        <taxon>Pezizomycotina</taxon>
        <taxon>Sordariomycetes</taxon>
        <taxon>Hypocreomycetidae</taxon>
        <taxon>Hypocreales</taxon>
        <taxon>Cordycipitaceae</taxon>
        <taxon>Beauveria</taxon>
    </lineage>
</organism>
<evidence type="ECO:0000256" key="1">
    <source>
        <dbReference type="ARBA" id="ARBA00001971"/>
    </source>
</evidence>
<dbReference type="InterPro" id="IPR002402">
    <property type="entry name" value="Cyt_P450_E_grp-II"/>
</dbReference>
<dbReference type="PRINTS" id="PR00385">
    <property type="entry name" value="P450"/>
</dbReference>
<dbReference type="CDD" id="cd11063">
    <property type="entry name" value="CYP52"/>
    <property type="match status" value="1"/>
</dbReference>
<evidence type="ECO:0000256" key="8">
    <source>
        <dbReference type="ARBA" id="ARBA00023002"/>
    </source>
</evidence>
<evidence type="ECO:0000256" key="4">
    <source>
        <dbReference type="ARBA" id="ARBA00022617"/>
    </source>
</evidence>
<evidence type="ECO:0000256" key="13">
    <source>
        <dbReference type="RuleBase" id="RU000461"/>
    </source>
</evidence>
<dbReference type="Gene3D" id="1.10.630.10">
    <property type="entry name" value="Cytochrome P450"/>
    <property type="match status" value="1"/>
</dbReference>
<dbReference type="PRINTS" id="PR00464">
    <property type="entry name" value="EP450II"/>
</dbReference>
<dbReference type="GO" id="GO:0016712">
    <property type="term" value="F:oxidoreductase activity, acting on paired donors, with incorporation or reduction of molecular oxygen, reduced flavin or flavoprotein as one donor, and incorporation of one atom of oxygen"/>
    <property type="evidence" value="ECO:0007669"/>
    <property type="project" value="InterPro"/>
</dbReference>
<comment type="caution">
    <text evidence="15">The sequence shown here is derived from an EMBL/GenBank/DDBJ whole genome shotgun (WGS) entry which is preliminary data.</text>
</comment>
<evidence type="ECO:0000313" key="15">
    <source>
        <dbReference type="EMBL" id="KAK8142293.1"/>
    </source>
</evidence>
<keyword evidence="10 13" id="KW-0503">Monooxygenase</keyword>
<dbReference type="PROSITE" id="PS00086">
    <property type="entry name" value="CYTOCHROME_P450"/>
    <property type="match status" value="1"/>
</dbReference>
<evidence type="ECO:0000256" key="6">
    <source>
        <dbReference type="ARBA" id="ARBA00022723"/>
    </source>
</evidence>
<dbReference type="PANTHER" id="PTHR24287:SF1">
    <property type="entry name" value="P450, PUTATIVE (EUROFUNG)-RELATED"/>
    <property type="match status" value="1"/>
</dbReference>